<dbReference type="EMBL" id="JBHSFZ010000004">
    <property type="protein sequence ID" value="MFC4593088.1"/>
    <property type="molecule type" value="Genomic_DNA"/>
</dbReference>
<dbReference type="InterPro" id="IPR029068">
    <property type="entry name" value="Glyas_Bleomycin-R_OHBP_Dase"/>
</dbReference>
<comment type="caution">
    <text evidence="2">The sequence shown here is derived from an EMBL/GenBank/DDBJ whole genome shotgun (WGS) entry which is preliminary data.</text>
</comment>
<dbReference type="Pfam" id="PF00903">
    <property type="entry name" value="Glyoxalase"/>
    <property type="match status" value="1"/>
</dbReference>
<name>A0ABV9EUH5_9SPHN</name>
<dbReference type="InterPro" id="IPR004360">
    <property type="entry name" value="Glyas_Fos-R_dOase_dom"/>
</dbReference>
<sequence>MKDIAAAETFCSQAIGLDVSVRLEAGEGENLMHEVVMALPGARPPAPNLILVSFPNRSCPPPGEATTGFLVENVDAALERAPAAGATIDVPAMEVPKHGMRLAFILDPQGIGSNCFRS</sequence>
<dbReference type="SUPFAM" id="SSF54593">
    <property type="entry name" value="Glyoxalase/Bleomycin resistance protein/Dihydroxybiphenyl dioxygenase"/>
    <property type="match status" value="1"/>
</dbReference>
<evidence type="ECO:0000313" key="3">
    <source>
        <dbReference type="Proteomes" id="UP001595957"/>
    </source>
</evidence>
<dbReference type="Gene3D" id="3.10.180.10">
    <property type="entry name" value="2,3-Dihydroxybiphenyl 1,2-Dioxygenase, domain 1"/>
    <property type="match status" value="1"/>
</dbReference>
<keyword evidence="3" id="KW-1185">Reference proteome</keyword>
<accession>A0ABV9EUH5</accession>
<protein>
    <submittedName>
        <fullName evidence="2">VOC family protein</fullName>
    </submittedName>
</protein>
<proteinExistence type="predicted"/>
<dbReference type="RefSeq" id="WP_380802303.1">
    <property type="nucleotide sequence ID" value="NZ_JBHSFZ010000004.1"/>
</dbReference>
<dbReference type="Proteomes" id="UP001595957">
    <property type="component" value="Unassembled WGS sequence"/>
</dbReference>
<gene>
    <name evidence="2" type="ORF">ACFO3E_02610</name>
</gene>
<reference evidence="3" key="1">
    <citation type="journal article" date="2019" name="Int. J. Syst. Evol. Microbiol.">
        <title>The Global Catalogue of Microorganisms (GCM) 10K type strain sequencing project: providing services to taxonomists for standard genome sequencing and annotation.</title>
        <authorList>
            <consortium name="The Broad Institute Genomics Platform"/>
            <consortium name="The Broad Institute Genome Sequencing Center for Infectious Disease"/>
            <person name="Wu L."/>
            <person name="Ma J."/>
        </authorList>
    </citation>
    <scope>NUCLEOTIDE SEQUENCE [LARGE SCALE GENOMIC DNA]</scope>
    <source>
        <strain evidence="3">NBRC 103632</strain>
    </source>
</reference>
<dbReference type="InterPro" id="IPR037523">
    <property type="entry name" value="VOC_core"/>
</dbReference>
<organism evidence="2 3">
    <name type="scientific">Sphingobium tyrosinilyticum</name>
    <dbReference type="NCBI Taxonomy" id="2715436"/>
    <lineage>
        <taxon>Bacteria</taxon>
        <taxon>Pseudomonadati</taxon>
        <taxon>Pseudomonadota</taxon>
        <taxon>Alphaproteobacteria</taxon>
        <taxon>Sphingomonadales</taxon>
        <taxon>Sphingomonadaceae</taxon>
        <taxon>Sphingobium</taxon>
    </lineage>
</organism>
<feature type="domain" description="VOC" evidence="1">
    <location>
        <begin position="1"/>
        <end position="118"/>
    </location>
</feature>
<evidence type="ECO:0000313" key="2">
    <source>
        <dbReference type="EMBL" id="MFC4593088.1"/>
    </source>
</evidence>
<evidence type="ECO:0000259" key="1">
    <source>
        <dbReference type="PROSITE" id="PS51819"/>
    </source>
</evidence>
<dbReference type="PROSITE" id="PS51819">
    <property type="entry name" value="VOC"/>
    <property type="match status" value="1"/>
</dbReference>